<dbReference type="PANTHER" id="PTHR33217">
    <property type="entry name" value="TRANSPOSASE FOR INSERTION SEQUENCE ELEMENT IS1081"/>
    <property type="match status" value="1"/>
</dbReference>
<protein>
    <recommendedName>
        <fullName evidence="6">Mutator family transposase</fullName>
    </recommendedName>
</protein>
<evidence type="ECO:0000256" key="6">
    <source>
        <dbReference type="RuleBase" id="RU365089"/>
    </source>
</evidence>
<sequence length="132" mass="14646">MPKLADLTDGAERDVLDYMTFPKSHWIKLHSTNRIERSNGEFKRRIEVAGIFRNDDAIVRLAGALLLEQNDEMGGPAIPLHDARNNRTNGLMILQAPSGGTLIQSGSALRAWQPPDPHHVLGHDIFLSPCTE</sequence>
<dbReference type="Proteomes" id="UP000246352">
    <property type="component" value="Unassembled WGS sequence"/>
</dbReference>
<evidence type="ECO:0000313" key="8">
    <source>
        <dbReference type="Proteomes" id="UP000246352"/>
    </source>
</evidence>
<evidence type="ECO:0000256" key="5">
    <source>
        <dbReference type="ARBA" id="ARBA00023172"/>
    </source>
</evidence>
<evidence type="ECO:0000256" key="3">
    <source>
        <dbReference type="ARBA" id="ARBA00022578"/>
    </source>
</evidence>
<name>A0A317PBV5_9HYPH</name>
<reference evidence="7 8" key="1">
    <citation type="submission" date="2018-05" db="EMBL/GenBank/DDBJ databases">
        <title>Genomic Encyclopedia of Type Strains, Phase IV (KMG-IV): sequencing the most valuable type-strain genomes for metagenomic binning, comparative biology and taxonomic classification.</title>
        <authorList>
            <person name="Goeker M."/>
        </authorList>
    </citation>
    <scope>NUCLEOTIDE SEQUENCE [LARGE SCALE GENOMIC DNA]</scope>
    <source>
        <strain evidence="7 8">DSM 16791</strain>
    </source>
</reference>
<comment type="caution">
    <text evidence="7">The sequence shown here is derived from an EMBL/GenBank/DDBJ whole genome shotgun (WGS) entry which is preliminary data.</text>
</comment>
<keyword evidence="5 6" id="KW-0233">DNA recombination</keyword>
<keyword evidence="4 6" id="KW-0238">DNA-binding</keyword>
<dbReference type="GO" id="GO:0006313">
    <property type="term" value="P:DNA transposition"/>
    <property type="evidence" value="ECO:0007669"/>
    <property type="project" value="UniProtKB-UniRule"/>
</dbReference>
<accession>A0A317PBV5</accession>
<evidence type="ECO:0000256" key="4">
    <source>
        <dbReference type="ARBA" id="ARBA00023125"/>
    </source>
</evidence>
<dbReference type="Pfam" id="PF00872">
    <property type="entry name" value="Transposase_mut"/>
    <property type="match status" value="1"/>
</dbReference>
<dbReference type="EMBL" id="QGTR01000015">
    <property type="protein sequence ID" value="PWV95159.1"/>
    <property type="molecule type" value="Genomic_DNA"/>
</dbReference>
<proteinExistence type="inferred from homology"/>
<dbReference type="GO" id="GO:0003677">
    <property type="term" value="F:DNA binding"/>
    <property type="evidence" value="ECO:0007669"/>
    <property type="project" value="UniProtKB-UniRule"/>
</dbReference>
<gene>
    <name evidence="7" type="ORF">DFR52_1152</name>
</gene>
<evidence type="ECO:0000256" key="2">
    <source>
        <dbReference type="ARBA" id="ARBA00010961"/>
    </source>
</evidence>
<dbReference type="AlphaFoldDB" id="A0A317PBV5"/>
<dbReference type="GO" id="GO:0004803">
    <property type="term" value="F:transposase activity"/>
    <property type="evidence" value="ECO:0007669"/>
    <property type="project" value="UniProtKB-UniRule"/>
</dbReference>
<comment type="function">
    <text evidence="1 6">Required for the transposition of the insertion element.</text>
</comment>
<keyword evidence="3 6" id="KW-0815">Transposition</keyword>
<evidence type="ECO:0000256" key="1">
    <source>
        <dbReference type="ARBA" id="ARBA00002190"/>
    </source>
</evidence>
<dbReference type="InterPro" id="IPR001207">
    <property type="entry name" value="Transposase_mutator"/>
</dbReference>
<keyword evidence="8" id="KW-1185">Reference proteome</keyword>
<comment type="similarity">
    <text evidence="2 6">Belongs to the transposase mutator family.</text>
</comment>
<organism evidence="7 8">
    <name type="scientific">Hoeflea marina</name>
    <dbReference type="NCBI Taxonomy" id="274592"/>
    <lineage>
        <taxon>Bacteria</taxon>
        <taxon>Pseudomonadati</taxon>
        <taxon>Pseudomonadota</taxon>
        <taxon>Alphaproteobacteria</taxon>
        <taxon>Hyphomicrobiales</taxon>
        <taxon>Rhizobiaceae</taxon>
        <taxon>Hoeflea</taxon>
    </lineage>
</organism>
<keyword evidence="6" id="KW-0814">Transposable element</keyword>
<evidence type="ECO:0000313" key="7">
    <source>
        <dbReference type="EMBL" id="PWV95159.1"/>
    </source>
</evidence>
<dbReference type="PANTHER" id="PTHR33217:SF7">
    <property type="entry name" value="TRANSPOSASE FOR INSERTION SEQUENCE ELEMENT IS1081"/>
    <property type="match status" value="1"/>
</dbReference>